<keyword evidence="1" id="KW-0808">Transferase</keyword>
<proteinExistence type="predicted"/>
<organism evidence="4 5">
    <name type="scientific">Candidatus Aquirickettsiella gammari</name>
    <dbReference type="NCBI Taxonomy" id="2016198"/>
    <lineage>
        <taxon>Bacteria</taxon>
        <taxon>Pseudomonadati</taxon>
        <taxon>Pseudomonadota</taxon>
        <taxon>Gammaproteobacteria</taxon>
        <taxon>Legionellales</taxon>
        <taxon>Coxiellaceae</taxon>
        <taxon>Candidatus Aquirickettsiella</taxon>
    </lineage>
</organism>
<dbReference type="InterPro" id="IPR028098">
    <property type="entry name" value="Glyco_trans_4-like_N"/>
</dbReference>
<dbReference type="SUPFAM" id="SSF53756">
    <property type="entry name" value="UDP-Glycosyltransferase/glycogen phosphorylase"/>
    <property type="match status" value="1"/>
</dbReference>
<dbReference type="CDD" id="cd03809">
    <property type="entry name" value="GT4_MtfB-like"/>
    <property type="match status" value="1"/>
</dbReference>
<dbReference type="FunFam" id="3.40.50.2000:FF:000119">
    <property type="entry name" value="Glycosyl transferase group 1"/>
    <property type="match status" value="1"/>
</dbReference>
<dbReference type="Proteomes" id="UP000226429">
    <property type="component" value="Unassembled WGS sequence"/>
</dbReference>
<evidence type="ECO:0000313" key="4">
    <source>
        <dbReference type="EMBL" id="RDH40965.1"/>
    </source>
</evidence>
<dbReference type="GO" id="GO:0009103">
    <property type="term" value="P:lipopolysaccharide biosynthetic process"/>
    <property type="evidence" value="ECO:0007669"/>
    <property type="project" value="TreeGrafter"/>
</dbReference>
<dbReference type="EMBL" id="NMOS02000002">
    <property type="protein sequence ID" value="RDH40965.1"/>
    <property type="molecule type" value="Genomic_DNA"/>
</dbReference>
<sequence>MKIIINGHALKPPLTGIGHYTQCLLHGLKENTRIHELVCIPKININNENLAKKNYLPTQINTFIRSLPGTYAALNKFRNMSFRKKIASFAEKNFIYHEPSYILRPYSGPKICTVHDLSHIHYPQYHPRERVKFLLQHLALSIEQAQHIITGSHFVRREMIDFFKLPANKITTVYHGVAKIFRPRGENDLKPILARYQLLGKKYLLYIGTLEPRKNIERLIQAFYRLPPQWRKQYPLVLVGSKGWGSAKLEKLIHRLIKKEQFYYLGYVPEVDLPYLYSGAYAFLYLSLYEGFGLPVLEALASGIPCITSNVSSIPEVVGKAGLLVNPWDVDAITATLNRLISDPVLQADLRRKGPIQAAQFSWQTCINNTIDVYEGILASS</sequence>
<dbReference type="AlphaFoldDB" id="A0A370CJH9"/>
<dbReference type="PANTHER" id="PTHR46401">
    <property type="entry name" value="GLYCOSYLTRANSFERASE WBBK-RELATED"/>
    <property type="match status" value="1"/>
</dbReference>
<gene>
    <name evidence="4" type="ORF">CFE62_000975</name>
</gene>
<feature type="domain" description="Glycosyl transferase family 1" evidence="2">
    <location>
        <begin position="200"/>
        <end position="354"/>
    </location>
</feature>
<dbReference type="InterPro" id="IPR001296">
    <property type="entry name" value="Glyco_trans_1"/>
</dbReference>
<evidence type="ECO:0000259" key="3">
    <source>
        <dbReference type="Pfam" id="PF13439"/>
    </source>
</evidence>
<evidence type="ECO:0000259" key="2">
    <source>
        <dbReference type="Pfam" id="PF00534"/>
    </source>
</evidence>
<dbReference type="PANTHER" id="PTHR46401:SF2">
    <property type="entry name" value="GLYCOSYLTRANSFERASE WBBK-RELATED"/>
    <property type="match status" value="1"/>
</dbReference>
<dbReference type="Pfam" id="PF00534">
    <property type="entry name" value="Glycos_transf_1"/>
    <property type="match status" value="1"/>
</dbReference>
<evidence type="ECO:0000256" key="1">
    <source>
        <dbReference type="ARBA" id="ARBA00022679"/>
    </source>
</evidence>
<evidence type="ECO:0000313" key="5">
    <source>
        <dbReference type="Proteomes" id="UP000226429"/>
    </source>
</evidence>
<dbReference type="Pfam" id="PF13439">
    <property type="entry name" value="Glyco_transf_4"/>
    <property type="match status" value="1"/>
</dbReference>
<dbReference type="Gene3D" id="3.40.50.2000">
    <property type="entry name" value="Glycogen Phosphorylase B"/>
    <property type="match status" value="2"/>
</dbReference>
<reference evidence="4 5" key="2">
    <citation type="journal article" date="2018" name="J. Invertebr. Pathol.">
        <title>'Candidatus Aquirickettsiella gammari' (Gammaproteobacteria: Legionellales: Coxiellaceae): A bacterial pathogen of the freshwater crustacean Gammarus fossarum (Malacostraca: Amphipoda).</title>
        <authorList>
            <person name="Bojko J."/>
            <person name="Dunn A.M."/>
            <person name="Stebbing P.D."/>
            <person name="van Aerle R."/>
            <person name="Bacela-Spychalska K."/>
            <person name="Bean T.P."/>
            <person name="Urrutia A."/>
            <person name="Stentiford G.D."/>
        </authorList>
    </citation>
    <scope>NUCLEOTIDE SEQUENCE [LARGE SCALE GENOMIC DNA]</scope>
    <source>
        <strain evidence="4">RA15029</strain>
    </source>
</reference>
<reference evidence="4 5" key="1">
    <citation type="journal article" date="2017" name="Int. J. Syst. Evol. Microbiol.">
        <title>Aquarickettsiella crustaci n. gen. n. sp. (Gammaproteobacteria: Legionellales: Coxiellaceae); a bacterial pathogen of the freshwater crustacean: Gammarus fossarum (Malacostraca: Amphipoda).</title>
        <authorList>
            <person name="Bojko J."/>
            <person name="Dunn A.M."/>
            <person name="Stebbing P.D."/>
            <person name="Van Aerle R."/>
            <person name="Bacela-Spychalska K."/>
            <person name="Bean T.P."/>
            <person name="Stentiford G.D."/>
        </authorList>
    </citation>
    <scope>NUCLEOTIDE SEQUENCE [LARGE SCALE GENOMIC DNA]</scope>
    <source>
        <strain evidence="4">RA15029</strain>
    </source>
</reference>
<protein>
    <submittedName>
        <fullName evidence="4">Glycosyltransferase family 1 protein</fullName>
    </submittedName>
</protein>
<name>A0A370CJH9_9COXI</name>
<accession>A0A370CJH9</accession>
<feature type="domain" description="Glycosyltransferase subfamily 4-like N-terminal" evidence="3">
    <location>
        <begin position="106"/>
        <end position="177"/>
    </location>
</feature>
<keyword evidence="5" id="KW-1185">Reference proteome</keyword>
<dbReference type="GO" id="GO:0016757">
    <property type="term" value="F:glycosyltransferase activity"/>
    <property type="evidence" value="ECO:0007669"/>
    <property type="project" value="InterPro"/>
</dbReference>
<comment type="caution">
    <text evidence="4">The sequence shown here is derived from an EMBL/GenBank/DDBJ whole genome shotgun (WGS) entry which is preliminary data.</text>
</comment>